<evidence type="ECO:0000259" key="3">
    <source>
        <dbReference type="PROSITE" id="PS50102"/>
    </source>
</evidence>
<evidence type="ECO:0000313" key="5">
    <source>
        <dbReference type="Proteomes" id="UP000078348"/>
    </source>
</evidence>
<accession>A0A196S815</accession>
<dbReference type="InterPro" id="IPR012677">
    <property type="entry name" value="Nucleotide-bd_a/b_plait_sf"/>
</dbReference>
<proteinExistence type="predicted"/>
<keyword evidence="1" id="KW-0694">RNA-binding</keyword>
<gene>
    <name evidence="4" type="ORF">AV274_6179</name>
</gene>
<dbReference type="GO" id="GO:0003723">
    <property type="term" value="F:RNA binding"/>
    <property type="evidence" value="ECO:0007669"/>
    <property type="project" value="UniProtKB-UniRule"/>
</dbReference>
<dbReference type="PROSITE" id="PS50102">
    <property type="entry name" value="RRM"/>
    <property type="match status" value="1"/>
</dbReference>
<dbReference type="InterPro" id="IPR000504">
    <property type="entry name" value="RRM_dom"/>
</dbReference>
<dbReference type="Gene3D" id="3.30.70.330">
    <property type="match status" value="2"/>
</dbReference>
<dbReference type="AlphaFoldDB" id="A0A196S815"/>
<dbReference type="SMART" id="SM00360">
    <property type="entry name" value="RRM"/>
    <property type="match status" value="1"/>
</dbReference>
<evidence type="ECO:0000256" key="1">
    <source>
        <dbReference type="PROSITE-ProRule" id="PRU00176"/>
    </source>
</evidence>
<protein>
    <submittedName>
        <fullName evidence="4">Polypyrimidine tract-binding protein 3</fullName>
    </submittedName>
</protein>
<dbReference type="InterPro" id="IPR035979">
    <property type="entry name" value="RBD_domain_sf"/>
</dbReference>
<dbReference type="SUPFAM" id="SSF54928">
    <property type="entry name" value="RNA-binding domain, RBD"/>
    <property type="match status" value="2"/>
</dbReference>
<reference evidence="4 5" key="1">
    <citation type="submission" date="2016-05" db="EMBL/GenBank/DDBJ databases">
        <title>Nuclear genome of Blastocystis sp. subtype 1 NandII.</title>
        <authorList>
            <person name="Gentekaki E."/>
            <person name="Curtis B."/>
            <person name="Stairs C."/>
            <person name="Eme L."/>
            <person name="Herman E."/>
            <person name="Klimes V."/>
            <person name="Arias M.C."/>
            <person name="Elias M."/>
            <person name="Hilliou F."/>
            <person name="Klute M."/>
            <person name="Malik S.-B."/>
            <person name="Pightling A."/>
            <person name="Rachubinski R."/>
            <person name="Salas D."/>
            <person name="Schlacht A."/>
            <person name="Suga H."/>
            <person name="Archibald J."/>
            <person name="Ball S.G."/>
            <person name="Clark G."/>
            <person name="Dacks J."/>
            <person name="Van Der Giezen M."/>
            <person name="Tsaousis A."/>
            <person name="Roger A."/>
        </authorList>
    </citation>
    <scope>NUCLEOTIDE SEQUENCE [LARGE SCALE GENOMIC DNA]</scope>
    <source>
        <strain evidence="5">ATCC 50177 / NandII</strain>
    </source>
</reference>
<organism evidence="4 5">
    <name type="scientific">Blastocystis sp. subtype 1 (strain ATCC 50177 / NandII)</name>
    <dbReference type="NCBI Taxonomy" id="478820"/>
    <lineage>
        <taxon>Eukaryota</taxon>
        <taxon>Sar</taxon>
        <taxon>Stramenopiles</taxon>
        <taxon>Bigyra</taxon>
        <taxon>Opalozoa</taxon>
        <taxon>Opalinata</taxon>
        <taxon>Blastocystidae</taxon>
        <taxon>Blastocystis</taxon>
    </lineage>
</organism>
<comment type="caution">
    <text evidence="4">The sequence shown here is derived from an EMBL/GenBank/DDBJ whole genome shotgun (WGS) entry which is preliminary data.</text>
</comment>
<feature type="compositionally biased region" description="Low complexity" evidence="2">
    <location>
        <begin position="220"/>
        <end position="239"/>
    </location>
</feature>
<dbReference type="PANTHER" id="PTHR15592">
    <property type="entry name" value="MATRIN 3/NUCLEAR PROTEIN 220-RELATED"/>
    <property type="match status" value="1"/>
</dbReference>
<dbReference type="OrthoDB" id="296632at2759"/>
<dbReference type="Proteomes" id="UP000078348">
    <property type="component" value="Unassembled WGS sequence"/>
</dbReference>
<dbReference type="EMBL" id="LXWW01000561">
    <property type="protein sequence ID" value="OAO12129.1"/>
    <property type="molecule type" value="Genomic_DNA"/>
</dbReference>
<feature type="domain" description="RRM" evidence="3">
    <location>
        <begin position="10"/>
        <end position="84"/>
    </location>
</feature>
<dbReference type="STRING" id="478820.A0A196S815"/>
<name>A0A196S815_BLAHN</name>
<sequence length="433" mass="48897">MALSNARVSKVLHVSNITHNISRFDIIDEFEKICPVKQVFILRPNNQALVEMSSTEESQVAYNYFQTNRLTILGNQCEVRFSRYDKLTKQEDQSAPQCVLLVSIICRDNSTLSLRHFYSICSKFGCVERIRMFIHEAGPQALVQYSILYDCIRAKGELEKFTYMLNGRRYSFEVQFSKLRELRILKNNNYSRDFTLFPMEALPDLLDVPLTPRPGSDVVSIESPAQSLSSSPSAHDSLSTDTETPYAAPAFSLYPPPAFAPSLFRPAPAFAREPDAPFARADFYRPGDLFPPALRRHDSDMSLLSSASLRRRDSDMSLLSTSSSLAREPTPFTPIFNEPRPLLGHASLLGTQQAMRRYTLEGFGRMVPISDLVDFLYGIDIKFAEYKSEFGGYSVVILGKSEWSDAMLVGYLNSNPFEGKVIRLRESSEVVSC</sequence>
<feature type="region of interest" description="Disordered" evidence="2">
    <location>
        <begin position="217"/>
        <end position="243"/>
    </location>
</feature>
<keyword evidence="5" id="KW-1185">Reference proteome</keyword>
<evidence type="ECO:0000256" key="2">
    <source>
        <dbReference type="SAM" id="MobiDB-lite"/>
    </source>
</evidence>
<evidence type="ECO:0000313" key="4">
    <source>
        <dbReference type="EMBL" id="OAO12129.1"/>
    </source>
</evidence>